<dbReference type="AlphaFoldDB" id="A0A420DMU4"/>
<name>A0A420DMU4_9RHOB</name>
<dbReference type="CDD" id="cd07178">
    <property type="entry name" value="terB_like_YebE"/>
    <property type="match status" value="1"/>
</dbReference>
<reference evidence="1 2" key="1">
    <citation type="submission" date="2018-09" db="EMBL/GenBank/DDBJ databases">
        <title>Genomic Encyclopedia of Archaeal and Bacterial Type Strains, Phase II (KMG-II): from individual species to whole genera.</title>
        <authorList>
            <person name="Goeker M."/>
        </authorList>
    </citation>
    <scope>NUCLEOTIDE SEQUENCE [LARGE SCALE GENOMIC DNA]</scope>
    <source>
        <strain evidence="1 2">DSM 11458</strain>
    </source>
</reference>
<evidence type="ECO:0000313" key="2">
    <source>
        <dbReference type="Proteomes" id="UP000284407"/>
    </source>
</evidence>
<proteinExistence type="predicted"/>
<dbReference type="InterPro" id="IPR007486">
    <property type="entry name" value="YebE"/>
</dbReference>
<dbReference type="OrthoDB" id="7866618at2"/>
<dbReference type="Pfam" id="PF04391">
    <property type="entry name" value="DUF533"/>
    <property type="match status" value="1"/>
</dbReference>
<protein>
    <submittedName>
        <fullName evidence="1">Uncharacterized membrane protein YebE (DUF533 family)</fullName>
    </submittedName>
</protein>
<dbReference type="STRING" id="1443111.Z949_2009"/>
<dbReference type="EMBL" id="RAQK01000001">
    <property type="protein sequence ID" value="RKE95520.1"/>
    <property type="molecule type" value="Genomic_DNA"/>
</dbReference>
<dbReference type="Proteomes" id="UP000284407">
    <property type="component" value="Unassembled WGS sequence"/>
</dbReference>
<gene>
    <name evidence="1" type="ORF">C8N30_0055</name>
</gene>
<dbReference type="InterPro" id="IPR029024">
    <property type="entry name" value="TerB-like"/>
</dbReference>
<comment type="caution">
    <text evidence="1">The sequence shown here is derived from an EMBL/GenBank/DDBJ whole genome shotgun (WGS) entry which is preliminary data.</text>
</comment>
<dbReference type="SUPFAM" id="SSF158682">
    <property type="entry name" value="TerB-like"/>
    <property type="match status" value="1"/>
</dbReference>
<organism evidence="1 2">
    <name type="scientific">Sulfitobacter guttiformis</name>
    <dbReference type="NCBI Taxonomy" id="74349"/>
    <lineage>
        <taxon>Bacteria</taxon>
        <taxon>Pseudomonadati</taxon>
        <taxon>Pseudomonadota</taxon>
        <taxon>Alphaproteobacteria</taxon>
        <taxon>Rhodobacterales</taxon>
        <taxon>Roseobacteraceae</taxon>
        <taxon>Sulfitobacter</taxon>
    </lineage>
</organism>
<keyword evidence="2" id="KW-1185">Reference proteome</keyword>
<dbReference type="RefSeq" id="WP_025062482.1">
    <property type="nucleotide sequence ID" value="NZ_RAQK01000001.1"/>
</dbReference>
<evidence type="ECO:0000313" key="1">
    <source>
        <dbReference type="EMBL" id="RKE95520.1"/>
    </source>
</evidence>
<accession>A0A420DMU4</accession>
<sequence>MSLMKTLAKVAVGVAIAKGAGAVIKSSQRGGSTQAGGLGGLLGGLSGGTGTAGSSGGLQGMLGGLLGGSAGGGAAGGGLGGLLESLGGSGTRQAGAASGGLGGLLGGLTGGGGSGGLQGMLGGLAGAAGAGGLLGGLSSTMNKAPEQNDESFGAVLNSQFDESPQPAIEPSQEQEAIAALMLSAMIQAAKSDGVFDDTEKEKLLGHLGDIDPEEAAFVQERMQAPVNIEALVANTPEGMGPQVYTMSVMAIDLDTQDEAKYLHKLATAYGMQPAQVNEIHAQLGVPSLYT</sequence>